<protein>
    <submittedName>
        <fullName evidence="1">Uncharacterized protein</fullName>
    </submittedName>
</protein>
<proteinExistence type="predicted"/>
<evidence type="ECO:0000313" key="2">
    <source>
        <dbReference type="Proteomes" id="UP001283361"/>
    </source>
</evidence>
<name>A0AAE1DJD7_9GAST</name>
<evidence type="ECO:0000313" key="1">
    <source>
        <dbReference type="EMBL" id="KAK3772667.1"/>
    </source>
</evidence>
<comment type="caution">
    <text evidence="1">The sequence shown here is derived from an EMBL/GenBank/DDBJ whole genome shotgun (WGS) entry which is preliminary data.</text>
</comment>
<dbReference type="Proteomes" id="UP001283361">
    <property type="component" value="Unassembled WGS sequence"/>
</dbReference>
<accession>A0AAE1DJD7</accession>
<organism evidence="1 2">
    <name type="scientific">Elysia crispata</name>
    <name type="common">lettuce slug</name>
    <dbReference type="NCBI Taxonomy" id="231223"/>
    <lineage>
        <taxon>Eukaryota</taxon>
        <taxon>Metazoa</taxon>
        <taxon>Spiralia</taxon>
        <taxon>Lophotrochozoa</taxon>
        <taxon>Mollusca</taxon>
        <taxon>Gastropoda</taxon>
        <taxon>Heterobranchia</taxon>
        <taxon>Euthyneura</taxon>
        <taxon>Panpulmonata</taxon>
        <taxon>Sacoglossa</taxon>
        <taxon>Placobranchoidea</taxon>
        <taxon>Plakobranchidae</taxon>
        <taxon>Elysia</taxon>
    </lineage>
</organism>
<sequence length="88" mass="10152">MVEGLPRMVDGLPRIVDGLPRMVERVLRMVDDLPRMVERVLRMWSAVSHWSWLQLLLGVTWQGCVQGAVILVSTIKVLQHLCKTFRQT</sequence>
<keyword evidence="2" id="KW-1185">Reference proteome</keyword>
<reference evidence="1" key="1">
    <citation type="journal article" date="2023" name="G3 (Bethesda)">
        <title>A reference genome for the long-term kleptoplast-retaining sea slug Elysia crispata morphotype clarki.</title>
        <authorList>
            <person name="Eastman K.E."/>
            <person name="Pendleton A.L."/>
            <person name="Shaikh M.A."/>
            <person name="Suttiyut T."/>
            <person name="Ogas R."/>
            <person name="Tomko P."/>
            <person name="Gavelis G."/>
            <person name="Widhalm J.R."/>
            <person name="Wisecaver J.H."/>
        </authorList>
    </citation>
    <scope>NUCLEOTIDE SEQUENCE</scope>
    <source>
        <strain evidence="1">ECLA1</strain>
    </source>
</reference>
<dbReference type="AlphaFoldDB" id="A0AAE1DJD7"/>
<gene>
    <name evidence="1" type="ORF">RRG08_016080</name>
</gene>
<dbReference type="EMBL" id="JAWDGP010003608">
    <property type="protein sequence ID" value="KAK3772667.1"/>
    <property type="molecule type" value="Genomic_DNA"/>
</dbReference>